<proteinExistence type="predicted"/>
<dbReference type="Pfam" id="PF11523">
    <property type="entry name" value="DUF3223"/>
    <property type="match status" value="1"/>
</dbReference>
<sequence length="222" mass="25061">MAEYNLGSFTFPSKKKILSYLGDQLKQHDDGEVVENRDLIQLLTELVSLHKDAEQKIGQGIQNWIALSNNDLGYKTRGFRLMPIGGGEPEPFSYRDIINKPNHRAKVAEALTQEAIYVTRKFRQDSFAKGPVRCADTGEIIPTIKLANAIHRRPVRRELHNLFLASVDLSFYDVELVKAEPGSGYRLKDRALASTWVDFQQRKLDGMVIVLSKTPTYPADSA</sequence>
<evidence type="ECO:0000313" key="2">
    <source>
        <dbReference type="Proteomes" id="UP000642819"/>
    </source>
</evidence>
<accession>A0ABQ3GNN8</accession>
<comment type="caution">
    <text evidence="1">The sequence shown here is derived from an EMBL/GenBank/DDBJ whole genome shotgun (WGS) entry which is preliminary data.</text>
</comment>
<reference evidence="2" key="1">
    <citation type="journal article" date="2019" name="Int. J. Syst. Evol. Microbiol.">
        <title>The Global Catalogue of Microorganisms (GCM) 10K type strain sequencing project: providing services to taxonomists for standard genome sequencing and annotation.</title>
        <authorList>
            <consortium name="The Broad Institute Genomics Platform"/>
            <consortium name="The Broad Institute Genome Sequencing Center for Infectious Disease"/>
            <person name="Wu L."/>
            <person name="Ma J."/>
        </authorList>
    </citation>
    <scope>NUCLEOTIDE SEQUENCE [LARGE SCALE GENOMIC DNA]</scope>
    <source>
        <strain evidence="2">KCTC 19466</strain>
    </source>
</reference>
<protein>
    <submittedName>
        <fullName evidence="1">Uncharacterized protein</fullName>
    </submittedName>
</protein>
<evidence type="ECO:0000313" key="1">
    <source>
        <dbReference type="EMBL" id="GHD13750.1"/>
    </source>
</evidence>
<dbReference type="RefSeq" id="WP_189351549.1">
    <property type="nucleotide sequence ID" value="NZ_BMXK01000020.1"/>
</dbReference>
<dbReference type="EMBL" id="BMXK01000020">
    <property type="protein sequence ID" value="GHD13750.1"/>
    <property type="molecule type" value="Genomic_DNA"/>
</dbReference>
<keyword evidence="2" id="KW-1185">Reference proteome</keyword>
<dbReference type="Proteomes" id="UP000642819">
    <property type="component" value="Unassembled WGS sequence"/>
</dbReference>
<name>A0ABQ3GNN8_9MICC</name>
<organism evidence="1 2">
    <name type="scientific">Zhihengliuella salsuginis</name>
    <dbReference type="NCBI Taxonomy" id="578222"/>
    <lineage>
        <taxon>Bacteria</taxon>
        <taxon>Bacillati</taxon>
        <taxon>Actinomycetota</taxon>
        <taxon>Actinomycetes</taxon>
        <taxon>Micrococcales</taxon>
        <taxon>Micrococcaceae</taxon>
        <taxon>Zhihengliuella</taxon>
    </lineage>
</organism>
<gene>
    <name evidence="1" type="ORF">GCM10008096_30310</name>
</gene>
<dbReference type="Gene3D" id="3.10.450.40">
    <property type="match status" value="1"/>
</dbReference>